<comment type="subcellular location">
    <subcellularLocation>
        <location evidence="1">Membrane</location>
        <topology evidence="1">Multi-pass membrane protein</topology>
    </subcellularLocation>
</comment>
<reference evidence="10" key="1">
    <citation type="submission" date="2020-11" db="EMBL/GenBank/DDBJ databases">
        <authorList>
            <person name="Tran Van P."/>
        </authorList>
    </citation>
    <scope>NUCLEOTIDE SEQUENCE</scope>
</reference>
<dbReference type="SMART" id="SM00303">
    <property type="entry name" value="GPS"/>
    <property type="match status" value="2"/>
</dbReference>
<dbReference type="InterPro" id="IPR000203">
    <property type="entry name" value="GPS"/>
</dbReference>
<evidence type="ECO:0000256" key="7">
    <source>
        <dbReference type="SAM" id="Phobius"/>
    </source>
</evidence>
<dbReference type="EMBL" id="CAJPIZ010001324">
    <property type="protein sequence ID" value="CAG2103283.1"/>
    <property type="molecule type" value="Genomic_DNA"/>
</dbReference>
<feature type="domain" description="GAIN-B" evidence="8">
    <location>
        <begin position="1449"/>
        <end position="1608"/>
    </location>
</feature>
<evidence type="ECO:0000256" key="5">
    <source>
        <dbReference type="ARBA" id="ARBA00023157"/>
    </source>
</evidence>
<keyword evidence="4 7" id="KW-0472">Membrane</keyword>
<dbReference type="GO" id="GO:0007166">
    <property type="term" value="P:cell surface receptor signaling pathway"/>
    <property type="evidence" value="ECO:0007669"/>
    <property type="project" value="InterPro"/>
</dbReference>
<organism evidence="10">
    <name type="scientific">Medioppia subpectinata</name>
    <dbReference type="NCBI Taxonomy" id="1979941"/>
    <lineage>
        <taxon>Eukaryota</taxon>
        <taxon>Metazoa</taxon>
        <taxon>Ecdysozoa</taxon>
        <taxon>Arthropoda</taxon>
        <taxon>Chelicerata</taxon>
        <taxon>Arachnida</taxon>
        <taxon>Acari</taxon>
        <taxon>Acariformes</taxon>
        <taxon>Sarcoptiformes</taxon>
        <taxon>Oribatida</taxon>
        <taxon>Brachypylina</taxon>
        <taxon>Oppioidea</taxon>
        <taxon>Oppiidae</taxon>
        <taxon>Medioppia</taxon>
    </lineage>
</organism>
<evidence type="ECO:0000256" key="2">
    <source>
        <dbReference type="ARBA" id="ARBA00022692"/>
    </source>
</evidence>
<dbReference type="PROSITE" id="PS50221">
    <property type="entry name" value="GAIN_B"/>
    <property type="match status" value="2"/>
</dbReference>
<evidence type="ECO:0000313" key="10">
    <source>
        <dbReference type="EMBL" id="CAD7622853.1"/>
    </source>
</evidence>
<dbReference type="Pfam" id="PF00002">
    <property type="entry name" value="7tm_2"/>
    <property type="match status" value="1"/>
</dbReference>
<feature type="transmembrane region" description="Helical" evidence="7">
    <location>
        <begin position="602"/>
        <end position="620"/>
    </location>
</feature>
<feature type="domain" description="GAIN-B" evidence="8">
    <location>
        <begin position="363"/>
        <end position="526"/>
    </location>
</feature>
<feature type="region of interest" description="Disordered" evidence="6">
    <location>
        <begin position="1265"/>
        <end position="1289"/>
    </location>
</feature>
<keyword evidence="3 7" id="KW-1133">Transmembrane helix</keyword>
<gene>
    <name evidence="10" type="ORF">OSB1V03_LOCUS3316</name>
</gene>
<dbReference type="GO" id="GO:0005886">
    <property type="term" value="C:plasma membrane"/>
    <property type="evidence" value="ECO:0007669"/>
    <property type="project" value="TreeGrafter"/>
</dbReference>
<dbReference type="InterPro" id="IPR032675">
    <property type="entry name" value="LRR_dom_sf"/>
</dbReference>
<dbReference type="InterPro" id="IPR017981">
    <property type="entry name" value="GPCR_2-like_7TM"/>
</dbReference>
<dbReference type="InterPro" id="IPR000832">
    <property type="entry name" value="GPCR_2_secretin-like"/>
</dbReference>
<evidence type="ECO:0000256" key="3">
    <source>
        <dbReference type="ARBA" id="ARBA00022989"/>
    </source>
</evidence>
<evidence type="ECO:0000259" key="9">
    <source>
        <dbReference type="PROSITE" id="PS50261"/>
    </source>
</evidence>
<proteinExistence type="predicted"/>
<dbReference type="Pfam" id="PF01825">
    <property type="entry name" value="GPS"/>
    <property type="match status" value="2"/>
</dbReference>
<dbReference type="SUPFAM" id="SSF52058">
    <property type="entry name" value="L domain-like"/>
    <property type="match status" value="1"/>
</dbReference>
<dbReference type="OrthoDB" id="6437696at2759"/>
<feature type="transmembrane region" description="Helical" evidence="7">
    <location>
        <begin position="1640"/>
        <end position="1662"/>
    </location>
</feature>
<feature type="non-terminal residue" evidence="10">
    <location>
        <position position="1871"/>
    </location>
</feature>
<dbReference type="PROSITE" id="PS50261">
    <property type="entry name" value="G_PROTEIN_RECEP_F2_4"/>
    <property type="match status" value="1"/>
</dbReference>
<evidence type="ECO:0000259" key="8">
    <source>
        <dbReference type="PROSITE" id="PS50221"/>
    </source>
</evidence>
<evidence type="ECO:0000256" key="1">
    <source>
        <dbReference type="ARBA" id="ARBA00004141"/>
    </source>
</evidence>
<feature type="transmembrane region" description="Helical" evidence="7">
    <location>
        <begin position="571"/>
        <end position="590"/>
    </location>
</feature>
<name>A0A7R9PW13_9ACAR</name>
<keyword evidence="5" id="KW-1015">Disulfide bond</keyword>
<dbReference type="Gene3D" id="1.20.1070.10">
    <property type="entry name" value="Rhodopsin 7-helix transmembrane proteins"/>
    <property type="match status" value="1"/>
</dbReference>
<feature type="domain" description="G-protein coupled receptors family 2 profile 2" evidence="9">
    <location>
        <begin position="532"/>
        <end position="628"/>
    </location>
</feature>
<dbReference type="Gene3D" id="2.60.220.50">
    <property type="match status" value="2"/>
</dbReference>
<evidence type="ECO:0000313" key="11">
    <source>
        <dbReference type="Proteomes" id="UP000759131"/>
    </source>
</evidence>
<dbReference type="Gene3D" id="3.80.10.10">
    <property type="entry name" value="Ribonuclease Inhibitor"/>
    <property type="match status" value="2"/>
</dbReference>
<accession>A0A7R9PW13</accession>
<protein>
    <submittedName>
        <fullName evidence="10">Uncharacterized protein</fullName>
    </submittedName>
</protein>
<dbReference type="EMBL" id="OC855899">
    <property type="protein sequence ID" value="CAD7622853.1"/>
    <property type="molecule type" value="Genomic_DNA"/>
</dbReference>
<dbReference type="GO" id="GO:0004930">
    <property type="term" value="F:G protein-coupled receptor activity"/>
    <property type="evidence" value="ECO:0007669"/>
    <property type="project" value="InterPro"/>
</dbReference>
<keyword evidence="11" id="KW-1185">Reference proteome</keyword>
<feature type="compositionally biased region" description="Low complexity" evidence="6">
    <location>
        <begin position="1277"/>
        <end position="1289"/>
    </location>
</feature>
<dbReference type="PANTHER" id="PTHR12011:SF347">
    <property type="entry name" value="FI21270P1-RELATED"/>
    <property type="match status" value="1"/>
</dbReference>
<evidence type="ECO:0000256" key="4">
    <source>
        <dbReference type="ARBA" id="ARBA00023136"/>
    </source>
</evidence>
<dbReference type="InterPro" id="IPR057244">
    <property type="entry name" value="GAIN_B"/>
</dbReference>
<dbReference type="Proteomes" id="UP000759131">
    <property type="component" value="Unassembled WGS sequence"/>
</dbReference>
<keyword evidence="2 7" id="KW-0812">Transmembrane</keyword>
<sequence length="1871" mass="213045">MRYDRKIPKILAKISASKSSSSYDWCEWDQSSKLFKCLSDTNDLNMKEVFETLSTKTPFRFISKFTWSANVAGGTIPEYVFGNHINPFRFKKIVLDAPNLSKINANAFGSSHAIETFEMLGLTSNKLRHTPGDYINNLYRAFENIVSLTTLQINLDWDYEHEIPSNAFSFANNLVKLRFNDKTNDTTVLCNKNHEYDGQYGMQKWPQVPAGQSVRIKCPNSDKYIEWKCLESGKFDETELCWLEDLVNKTFESIDEVQHSLQTIVDNTKGNESLKSMDSLGKVMSVVINMQDFMQQTVSGIVPTVAVNVSDNFVHTFSQVIDQSRAWSDGVATDRLTTASQMLRYIQYTAFSSNCYLSPLNDTKEFLSKNLIQKHYYNKTNDKILFEYNSSSILIPDGVVFKDANYSKSCQSNTDFGALIQGLEKHLSTDLVDTQTINTEIIAFSINNANGTHQLNDGKNVRVSLKHTTRMDLGDDIECVYWDFEKNKWSSEGCKLIAVDSNRETTVCECKHLTNFAALMDTSGREVNGAAKNAVTLVFCALSVLCLIVTITTKRKNYNEMTKQLLKRRDIIVLNLSACLLVSNLLIMIGMDRTEVEAVCKFLSFLLLYTLLATFLWMLLQAFHLFRMTYNVFDEGVKAFGEALIGNDFLHYLDFILGIYASFECNSSRIILCFHSYEWIANVKRLLILLTLLENTTPVGWFTYNCTYKLQESVKCITDSLELNIGKEFELLDNDYMIVNKGFDRLEWSAVIKGRVLPANVFKSLHFKSVSFSATNLQGIHTKAFVTQKGHTKIVEWNHLGDKATQLQNFPDSDYDLYKAFSSIPTLQKISINLDANSAHEIPDYAFKRDNTLDSLSLTSISFNGPFVISRIGNNVFYYAKNLSRIHFFGVKFIQSIHSKAFRLQECDEPLICGKLLINLESTQLNESSLETGVFDIKGRVKSKYYTRVVETKCWNQKSIWDFNWNYCHYTYYYNLYCHSKTHEVDIDEEFNNLDKTLDQNNRFFENFEWSAPIQKGILPENAFKNVGMYNIEFTSTNLELIHVKAFDGPAGDSIVVWKHSASQPTRLQNIADSNYDLYKAFSSISTLNTLYINLKWNFSHEIPNYAFNTSPQLKYIAFNGHFNISRVGDFAFYNVKNIQTIDLNGIDGIELISANAFQIQRCDYEMVCPKLFIILKSTHLSEWRLETGYSRSKYESRVLYTVCPNGMTIWEFEWEPHITTTTITTTPGPTTTTTTTNYDPTPTILITTTIPTTTTIISTLSTTTAISSDPRDPMDSSTASQSTLSTSTVTQTTITSDVMCNKDGSYNDKYGVKVWPPVSSGEDSIVDCPTGRGTMRWKCLEDGKFDDRGPEDEYCWLEDLDGKDISSVEDVMDSVETIVKNTVDNNELKSMKSLEKVMKIVDNLNIYLQNNDSFNKPSMALNISENFIQLFSQMIDQSLAWADGNASQRLNTASDLLLSVQLTEVHFEYNSSSIFISNVSESEVNNEEMQSCLKHTSLGVLINELQQYLRVDSFETQVNSDIIAFSLKNTINTQKLNNGSYARVRLKHKNRLVLGDRVECVFWDFTLNKWSSEGCRLIERDSNRETTVCECNHLTNFAALMDTSGRETDDEAKNILTQICCGVSIRLCWISSPKNPNNIWIFIGPAVIVMAMNIIFIAYLIHEVIKLKSSVNRRQVFGFLLLGCHYETTTNSLGCYSPNDESLDIREEFIELEKTLNEKHLNSFVWIAPIVDSIIPENVFKVIWCNSDGQYDGQHGIAKWPVVRAGEYSEVKCEEGEGMIRWRCLENGTFDGLGPMEENCWLEDLINKNITSVEDVNQSLDTIVEKTVGTNGLQSMDDQTRAWDEGSNTRQKEMGSQLLLYIQYTGFSSN</sequence>
<dbReference type="PANTHER" id="PTHR12011">
    <property type="entry name" value="ADHESION G-PROTEIN COUPLED RECEPTOR"/>
    <property type="match status" value="1"/>
</dbReference>
<evidence type="ECO:0000256" key="6">
    <source>
        <dbReference type="SAM" id="MobiDB-lite"/>
    </source>
</evidence>
<dbReference type="InterPro" id="IPR046338">
    <property type="entry name" value="GAIN_dom_sf"/>
</dbReference>
<feature type="transmembrane region" description="Helical" evidence="7">
    <location>
        <begin position="534"/>
        <end position="551"/>
    </location>
</feature>